<name>A0A1N6KPG7_9BURK</name>
<reference evidence="2 3" key="1">
    <citation type="submission" date="2016-11" db="EMBL/GenBank/DDBJ databases">
        <authorList>
            <person name="Jaros S."/>
            <person name="Januszkiewicz K."/>
            <person name="Wedrychowicz H."/>
        </authorList>
    </citation>
    <scope>NUCLEOTIDE SEQUENCE [LARGE SCALE GENOMIC DNA]</scope>
    <source>
        <strain evidence="2 3">GAS95</strain>
    </source>
</reference>
<gene>
    <name evidence="2" type="ORF">SAMN05444165_4140</name>
</gene>
<accession>A0A1N6KPG7</accession>
<protein>
    <submittedName>
        <fullName evidence="2">Pectate lyase superfamily protein</fullName>
    </submittedName>
</protein>
<proteinExistence type="predicted"/>
<feature type="domain" description="Rhamnogalacturonase A/B/Epimerase-like pectate lyase" evidence="1">
    <location>
        <begin position="341"/>
        <end position="549"/>
    </location>
</feature>
<dbReference type="InterPro" id="IPR024535">
    <property type="entry name" value="RHGA/B-epi-like_pectate_lyase"/>
</dbReference>
<keyword evidence="2" id="KW-0456">Lyase</keyword>
<evidence type="ECO:0000313" key="2">
    <source>
        <dbReference type="EMBL" id="SIO58425.1"/>
    </source>
</evidence>
<dbReference type="Gene3D" id="2.160.20.10">
    <property type="entry name" value="Single-stranded right-handed beta-helix, Pectin lyase-like"/>
    <property type="match status" value="1"/>
</dbReference>
<dbReference type="OrthoDB" id="9107863at2"/>
<dbReference type="EMBL" id="FSRU01000002">
    <property type="protein sequence ID" value="SIO58425.1"/>
    <property type="molecule type" value="Genomic_DNA"/>
</dbReference>
<organism evidence="2 3">
    <name type="scientific">Paraburkholderia phenazinium</name>
    <dbReference type="NCBI Taxonomy" id="60549"/>
    <lineage>
        <taxon>Bacteria</taxon>
        <taxon>Pseudomonadati</taxon>
        <taxon>Pseudomonadota</taxon>
        <taxon>Betaproteobacteria</taxon>
        <taxon>Burkholderiales</taxon>
        <taxon>Burkholderiaceae</taxon>
        <taxon>Paraburkholderia</taxon>
    </lineage>
</organism>
<dbReference type="Pfam" id="PF12708">
    <property type="entry name" value="Pect-lyase_RHGA_epim"/>
    <property type="match status" value="1"/>
</dbReference>
<evidence type="ECO:0000259" key="1">
    <source>
        <dbReference type="Pfam" id="PF12708"/>
    </source>
</evidence>
<dbReference type="AlphaFoldDB" id="A0A1N6KPG7"/>
<evidence type="ECO:0000313" key="3">
    <source>
        <dbReference type="Proteomes" id="UP000185151"/>
    </source>
</evidence>
<dbReference type="Proteomes" id="UP000185151">
    <property type="component" value="Unassembled WGS sequence"/>
</dbReference>
<keyword evidence="3" id="KW-1185">Reference proteome</keyword>
<dbReference type="RefSeq" id="WP_074298703.1">
    <property type="nucleotide sequence ID" value="NZ_FSRU01000002.1"/>
</dbReference>
<dbReference type="InterPro" id="IPR012334">
    <property type="entry name" value="Pectin_lyas_fold"/>
</dbReference>
<dbReference type="GO" id="GO:0016829">
    <property type="term" value="F:lyase activity"/>
    <property type="evidence" value="ECO:0007669"/>
    <property type="project" value="UniProtKB-KW"/>
</dbReference>
<dbReference type="InterPro" id="IPR011050">
    <property type="entry name" value="Pectin_lyase_fold/virulence"/>
</dbReference>
<dbReference type="SUPFAM" id="SSF51126">
    <property type="entry name" value="Pectin lyase-like"/>
    <property type="match status" value="1"/>
</dbReference>
<sequence length="782" mass="80323">MTISTTSNTTVAQGNGLTTSFNYSFPVPAASELNVSYTDINGNVTELSPSTYSVTGIGTSNGGAVTYPLTGSPIASGTSLTIQREVPYVQLTDLVNQSGYYPSVVEAALDYLTMQTQQLAEQTQLSLQVPLASTPANLVYPPAAARANMLAGFDSNGNAAAYPVTASVGAGNLTIEGPFIAGVNFTAGVSNSVTLSQSYGSKANLGTVVMAGIAQSPDTYSLAGNVLAFNAVIPVGVDKIWCIGGTTLSLDVPPNGTVGDAQLAWGNILARVCDSVSALAALNPTTYTRAFATGYYAAGDGGGGPYYYSSTTSQALANGGTIIASGVGSGCWLMEVGAGGVSVRQFGAKGDGATDDTAAIQAAENSGISPLHFDFGTFIVNTTGVTKKSNVDWIGSQNGLSSIKAISGAFGSSSGIVNGTSISGFKISNITFDFTAATGNLGLLNFSLVNNYAVEGCVFLGNFKFAISHNGGNRFTFRTNQFLRTTASSSQNQGLLVSTSAGPCLNGLIEANYHNNTGMDISAQYTTIAYNQTYNWQFGAGITIEQNNNCSDLKIIGNISSGGSGTDVNNTVCLGIENWAPRTAIAFNTCAGNAGDGIANGGQNCVISANTCLNNGQVSGNGITTRYTSSSINGNYSTVFGNNCIDTQGTPTQNYGYADYNSSVYGVNVGINTFSGNKIGPQNILGTTAVLTPSFQAYTTFNPSSISNGASAGGTLTCNGAEPNDFAQASFQQSLQGVKLFAWVSAANSVSFRFENNTGGTVIFSTAQISVSVTKAINYPNY</sequence>